<name>A0A1D3D9K8_9EIME</name>
<dbReference type="InParanoid" id="A0A1D3D9K8"/>
<evidence type="ECO:0000259" key="1">
    <source>
        <dbReference type="Pfam" id="PF18590"/>
    </source>
</evidence>
<reference evidence="3 4" key="1">
    <citation type="journal article" date="2016" name="BMC Genomics">
        <title>Comparative genomics reveals Cyclospora cayetanensis possesses coccidia-like metabolism and invasion components but unique surface antigens.</title>
        <authorList>
            <person name="Liu S."/>
            <person name="Wang L."/>
            <person name="Zheng H."/>
            <person name="Xu Z."/>
            <person name="Roellig D.M."/>
            <person name="Li N."/>
            <person name="Frace M.A."/>
            <person name="Tang K."/>
            <person name="Arrowood M.J."/>
            <person name="Moss D.M."/>
            <person name="Zhang L."/>
            <person name="Feng Y."/>
            <person name="Xiao L."/>
        </authorList>
    </citation>
    <scope>NUCLEOTIDE SEQUENCE [LARGE SCALE GENOMIC DNA]</scope>
    <source>
        <strain evidence="3 4">CHN_HEN01</strain>
    </source>
</reference>
<dbReference type="VEuPathDB" id="ToxoDB:LOC34619369"/>
<protein>
    <recommendedName>
        <fullName evidence="5">Immune mapped protein 2 N-terminal domain-containing protein</fullName>
    </recommendedName>
</protein>
<feature type="domain" description="Immune Mapped Protein 1-like C-terminal" evidence="2">
    <location>
        <begin position="108"/>
        <end position="162"/>
    </location>
</feature>
<evidence type="ECO:0000259" key="2">
    <source>
        <dbReference type="Pfam" id="PF18591"/>
    </source>
</evidence>
<evidence type="ECO:0008006" key="5">
    <source>
        <dbReference type="Google" id="ProtNLM"/>
    </source>
</evidence>
<evidence type="ECO:0000313" key="4">
    <source>
        <dbReference type="Proteomes" id="UP000095192"/>
    </source>
</evidence>
<dbReference type="Pfam" id="PF18590">
    <property type="entry name" value="IMP2_N"/>
    <property type="match status" value="1"/>
</dbReference>
<accession>A0A1D3D9K8</accession>
<keyword evidence="4" id="KW-1185">Reference proteome</keyword>
<proteinExistence type="predicted"/>
<dbReference type="AlphaFoldDB" id="A0A1D3D9K8"/>
<dbReference type="InterPro" id="IPR040955">
    <property type="entry name" value="IMP2_N"/>
</dbReference>
<dbReference type="InterPro" id="IPR040785">
    <property type="entry name" value="IMP1-like_C"/>
</dbReference>
<dbReference type="VEuPathDB" id="ToxoDB:cyc_02527"/>
<dbReference type="EMBL" id="JROU02000185">
    <property type="protein sequence ID" value="OEH80147.1"/>
    <property type="molecule type" value="Genomic_DNA"/>
</dbReference>
<sequence length="206" mass="23176">MSIVRKDSKPIENDEEGAYLSFDAASQGVLVLTWSKHSVPNGLMHFRPRKPVPSFKFTTNQGRTELIRDCQKDTKRYFQGYCAFLKAVRAFDGEVTFIDPSGPLKTQVWLHRFEGNEVIKMEIGHAYELNGVDAVAITPFDYTALNAKTLTTSLFQEKAESSNNRVYFISPFPFVRSVEHTFKSEIPKFSYDLGLGLPAVVPAALS</sequence>
<dbReference type="Proteomes" id="UP000095192">
    <property type="component" value="Unassembled WGS sequence"/>
</dbReference>
<evidence type="ECO:0000313" key="3">
    <source>
        <dbReference type="EMBL" id="OEH80147.1"/>
    </source>
</evidence>
<feature type="domain" description="Immune mapped protein 2 N-terminal" evidence="1">
    <location>
        <begin position="16"/>
        <end position="97"/>
    </location>
</feature>
<comment type="caution">
    <text evidence="3">The sequence shown here is derived from an EMBL/GenBank/DDBJ whole genome shotgun (WGS) entry which is preliminary data.</text>
</comment>
<gene>
    <name evidence="3" type="ORF">cyc_02527</name>
</gene>
<dbReference type="Pfam" id="PF18591">
    <property type="entry name" value="IMP2_C"/>
    <property type="match status" value="1"/>
</dbReference>
<organism evidence="3 4">
    <name type="scientific">Cyclospora cayetanensis</name>
    <dbReference type="NCBI Taxonomy" id="88456"/>
    <lineage>
        <taxon>Eukaryota</taxon>
        <taxon>Sar</taxon>
        <taxon>Alveolata</taxon>
        <taxon>Apicomplexa</taxon>
        <taxon>Conoidasida</taxon>
        <taxon>Coccidia</taxon>
        <taxon>Eucoccidiorida</taxon>
        <taxon>Eimeriorina</taxon>
        <taxon>Eimeriidae</taxon>
        <taxon>Cyclospora</taxon>
    </lineage>
</organism>